<sequence length="409" mass="45784">MMTTLSFFEWMMAGIFATSASLIVYHHVGYPVLLKWIAGRQKQTSNLCSNTLQRHYLVQQNDKMLPSITIVVPAYNEAHWIADKIRNLASLDYPADKLRVVIACDGCTDNTVDIAQDTIQEAICSEMLFEIHDYPVNRGKVAVINDEVAQISSEITALSDVSALISVDALLLAAAHFEQQETGVVNASYRIWCHENSAENAYWQYQTRIKATESSIGSSIGSHGAFYLFRTKLFTPLSSNTINDDFILPMSIVKQGHKADYETEMVALELERSELQQDYARRLRISAGNMQQLIALAALLNPKFGGTAFTFFSGKGLRLLTPYLMLLCLITSLWLMQHVIFAALLGLQLAIYLGAMLGHCWPTAAKFKPIRLIHYLVTGHLANLLGGLRYLLGKENGHWTRVHHDGERS</sequence>
<feature type="transmembrane region" description="Helical" evidence="4">
    <location>
        <begin position="323"/>
        <end position="352"/>
    </location>
</feature>
<comment type="caution">
    <text evidence="5">The sequence shown here is derived from an EMBL/GenBank/DDBJ whole genome shotgun (WGS) entry which is preliminary data.</text>
</comment>
<dbReference type="RefSeq" id="WP_072616469.1">
    <property type="nucleotide sequence ID" value="NZ_CP134783.1"/>
</dbReference>
<evidence type="ECO:0000313" key="6">
    <source>
        <dbReference type="Proteomes" id="UP000237466"/>
    </source>
</evidence>
<feature type="transmembrane region" description="Helical" evidence="4">
    <location>
        <begin position="12"/>
        <end position="33"/>
    </location>
</feature>
<evidence type="ECO:0000256" key="2">
    <source>
        <dbReference type="ARBA" id="ARBA00022676"/>
    </source>
</evidence>
<dbReference type="GO" id="GO:0016757">
    <property type="term" value="F:glycosyltransferase activity"/>
    <property type="evidence" value="ECO:0007669"/>
    <property type="project" value="UniProtKB-KW"/>
</dbReference>
<dbReference type="AlphaFoldDB" id="A0A2S3QX64"/>
<feature type="transmembrane region" description="Helical" evidence="4">
    <location>
        <begin position="372"/>
        <end position="392"/>
    </location>
</feature>
<proteinExistence type="inferred from homology"/>
<accession>A0A2S3QX64</accession>
<organism evidence="5 6">
    <name type="scientific">Vibrio vulnificus</name>
    <dbReference type="NCBI Taxonomy" id="672"/>
    <lineage>
        <taxon>Bacteria</taxon>
        <taxon>Pseudomonadati</taxon>
        <taxon>Pseudomonadota</taxon>
        <taxon>Gammaproteobacteria</taxon>
        <taxon>Vibrionales</taxon>
        <taxon>Vibrionaceae</taxon>
        <taxon>Vibrio</taxon>
    </lineage>
</organism>
<dbReference type="SUPFAM" id="SSF53448">
    <property type="entry name" value="Nucleotide-diphospho-sugar transferases"/>
    <property type="match status" value="1"/>
</dbReference>
<gene>
    <name evidence="5" type="ORF">CRN52_21690</name>
</gene>
<keyword evidence="4" id="KW-0472">Membrane</keyword>
<comment type="similarity">
    <text evidence="1">Belongs to the glycosyltransferase 2 family.</text>
</comment>
<evidence type="ECO:0000313" key="5">
    <source>
        <dbReference type="EMBL" id="POB42757.1"/>
    </source>
</evidence>
<dbReference type="CDD" id="cd06439">
    <property type="entry name" value="CESA_like_1"/>
    <property type="match status" value="1"/>
</dbReference>
<reference evidence="5 6" key="1">
    <citation type="journal article" date="2018" name="Front. Microbiol.">
        <title>Phylogeny of Vibrio vulnificus from the Analysis of the Core-Genome: Implications for Intra-Species Taxonomy.</title>
        <authorList>
            <person name="Roig F.J."/>
            <person name="Gonzalez-Candelas F."/>
            <person name="Sanjuan E."/>
            <person name="Fouz B."/>
            <person name="Feil E.J."/>
            <person name="Llorens C."/>
            <person name="Baker-Austin C."/>
            <person name="Oliver J.D."/>
            <person name="Danin-Poleg Y."/>
            <person name="Gibas C.J."/>
            <person name="Kashi Y."/>
            <person name="Gulig P.A."/>
            <person name="Morrison S.S."/>
            <person name="Amaro C."/>
        </authorList>
    </citation>
    <scope>NUCLEOTIDE SEQUENCE [LARGE SCALE GENOMIC DNA]</scope>
    <source>
        <strain evidence="5 6">CECT4608</strain>
    </source>
</reference>
<keyword evidence="3 5" id="KW-0808">Transferase</keyword>
<name>A0A2S3QX64_VIBVL</name>
<dbReference type="Pfam" id="PF13641">
    <property type="entry name" value="Glyco_tranf_2_3"/>
    <property type="match status" value="1"/>
</dbReference>
<dbReference type="Gene3D" id="3.90.550.10">
    <property type="entry name" value="Spore Coat Polysaccharide Biosynthesis Protein SpsA, Chain A"/>
    <property type="match status" value="1"/>
</dbReference>
<protein>
    <submittedName>
        <fullName evidence="5">Glycosyltransferase family 2 protein</fullName>
    </submittedName>
</protein>
<evidence type="ECO:0000256" key="3">
    <source>
        <dbReference type="ARBA" id="ARBA00022679"/>
    </source>
</evidence>
<evidence type="ECO:0000256" key="4">
    <source>
        <dbReference type="SAM" id="Phobius"/>
    </source>
</evidence>
<dbReference type="PANTHER" id="PTHR43630:SF1">
    <property type="entry name" value="POLY-BETA-1,6-N-ACETYL-D-GLUCOSAMINE SYNTHASE"/>
    <property type="match status" value="1"/>
</dbReference>
<dbReference type="InterPro" id="IPR029044">
    <property type="entry name" value="Nucleotide-diphossugar_trans"/>
</dbReference>
<keyword evidence="2" id="KW-0328">Glycosyltransferase</keyword>
<evidence type="ECO:0000256" key="1">
    <source>
        <dbReference type="ARBA" id="ARBA00006739"/>
    </source>
</evidence>
<dbReference type="Proteomes" id="UP000237466">
    <property type="component" value="Unassembled WGS sequence"/>
</dbReference>
<dbReference type="EMBL" id="PDGH01000142">
    <property type="protein sequence ID" value="POB42757.1"/>
    <property type="molecule type" value="Genomic_DNA"/>
</dbReference>
<keyword evidence="4" id="KW-1133">Transmembrane helix</keyword>
<dbReference type="PANTHER" id="PTHR43630">
    <property type="entry name" value="POLY-BETA-1,6-N-ACETYL-D-GLUCOSAMINE SYNTHASE"/>
    <property type="match status" value="1"/>
</dbReference>
<keyword evidence="4" id="KW-0812">Transmembrane</keyword>